<dbReference type="InterPro" id="IPR004638">
    <property type="entry name" value="EmrB-like"/>
</dbReference>
<dbReference type="PANTHER" id="PTHR42718:SF39">
    <property type="entry name" value="ACTINORHODIN TRANSPORTER-RELATED"/>
    <property type="match status" value="1"/>
</dbReference>
<protein>
    <submittedName>
        <fullName evidence="10">MFS transporter</fullName>
    </submittedName>
</protein>
<keyword evidence="2" id="KW-0813">Transport</keyword>
<dbReference type="CDD" id="cd17321">
    <property type="entry name" value="MFS_MMR_MDR_like"/>
    <property type="match status" value="1"/>
</dbReference>
<dbReference type="PRINTS" id="PR01036">
    <property type="entry name" value="TCRTETB"/>
</dbReference>
<dbReference type="InterPro" id="IPR020846">
    <property type="entry name" value="MFS_dom"/>
</dbReference>
<evidence type="ECO:0000256" key="7">
    <source>
        <dbReference type="ARBA" id="ARBA00023251"/>
    </source>
</evidence>
<evidence type="ECO:0000256" key="5">
    <source>
        <dbReference type="ARBA" id="ARBA00022989"/>
    </source>
</evidence>
<dbReference type="SUPFAM" id="SSF103473">
    <property type="entry name" value="MFS general substrate transporter"/>
    <property type="match status" value="1"/>
</dbReference>
<dbReference type="Pfam" id="PF07690">
    <property type="entry name" value="MFS_1"/>
    <property type="match status" value="1"/>
</dbReference>
<evidence type="ECO:0000256" key="2">
    <source>
        <dbReference type="ARBA" id="ARBA00022448"/>
    </source>
</evidence>
<proteinExistence type="predicted"/>
<feature type="transmembrane region" description="Helical" evidence="8">
    <location>
        <begin position="349"/>
        <end position="370"/>
    </location>
</feature>
<feature type="domain" description="Major facilitator superfamily (MFS) profile" evidence="9">
    <location>
        <begin position="24"/>
        <end position="478"/>
    </location>
</feature>
<evidence type="ECO:0000313" key="10">
    <source>
        <dbReference type="EMBL" id="WBO64747.1"/>
    </source>
</evidence>
<dbReference type="PANTHER" id="PTHR42718">
    <property type="entry name" value="MAJOR FACILITATOR SUPERFAMILY MULTIDRUG TRANSPORTER MFSC"/>
    <property type="match status" value="1"/>
</dbReference>
<accession>A0ABY7P2V7</accession>
<organism evidence="10 11">
    <name type="scientific">Streptomyces camelliae</name>
    <dbReference type="NCBI Taxonomy" id="3004093"/>
    <lineage>
        <taxon>Bacteria</taxon>
        <taxon>Bacillati</taxon>
        <taxon>Actinomycetota</taxon>
        <taxon>Actinomycetes</taxon>
        <taxon>Kitasatosporales</taxon>
        <taxon>Streptomycetaceae</taxon>
        <taxon>Streptomyces</taxon>
    </lineage>
</organism>
<sequence length="497" mass="51482">MEERSSQHSPADDPGAPDPRRWRALAVCLIAGFMTLLDVSIVNVALPSMQRGLGASPADVSWVISGYTLTFGLALVPAGKLGDVLGRKPMFLGGLAFFTAVSALCALSPNPTWLVVARLLQGVAGGLLNPQVIGMIQQLFRGPERGRAFGLYGASIAISTAVGPLAGGLLIQAAGVHSGWRWVFLVNLPIGLLALVLGVVCLPRTAPRRTGRGLDLVGVVLLGGAVAAVLLPMIEQEQRAASVRWWLFGLAAGLLVGFVAWETAWRRTGRDPLVDLSLLRARSFSAGGTVGTVYFAGYTGLLLVLTLYLQQGHGYSALQAGATGLPFALGSALTSTLGGRAVFRFGRPMVIAGITAVALGLGGTAAVVGHHPHGDIWLYVLGPLLLAGLGSGLVIGPNQTLALADVPPARSGTAAAVLQTGQRIGTSLGTAVAATLFYNRLATTRGDFPHATSHSLYAAAALTCAALLIATADLLVPQRQKAPAVQRQPLMSFRGRS</sequence>
<evidence type="ECO:0000313" key="11">
    <source>
        <dbReference type="Proteomes" id="UP001212326"/>
    </source>
</evidence>
<reference evidence="10 11" key="1">
    <citation type="submission" date="2022-12" db="EMBL/GenBank/DDBJ databases">
        <authorList>
            <person name="Mo P."/>
        </authorList>
    </citation>
    <scope>NUCLEOTIDE SEQUENCE [LARGE SCALE GENOMIC DNA]</scope>
    <source>
        <strain evidence="10 11">HUAS 2-6</strain>
    </source>
</reference>
<dbReference type="InterPro" id="IPR036259">
    <property type="entry name" value="MFS_trans_sf"/>
</dbReference>
<dbReference type="InterPro" id="IPR011701">
    <property type="entry name" value="MFS"/>
</dbReference>
<comment type="subcellular location">
    <subcellularLocation>
        <location evidence="1">Cell membrane</location>
        <topology evidence="1">Multi-pass membrane protein</topology>
    </subcellularLocation>
</comment>
<feature type="transmembrane region" description="Helical" evidence="8">
    <location>
        <begin position="457"/>
        <end position="476"/>
    </location>
</feature>
<evidence type="ECO:0000256" key="8">
    <source>
        <dbReference type="SAM" id="Phobius"/>
    </source>
</evidence>
<keyword evidence="5 8" id="KW-1133">Transmembrane helix</keyword>
<dbReference type="EMBL" id="CP115300">
    <property type="protein sequence ID" value="WBO64747.1"/>
    <property type="molecule type" value="Genomic_DNA"/>
</dbReference>
<evidence type="ECO:0000256" key="6">
    <source>
        <dbReference type="ARBA" id="ARBA00023136"/>
    </source>
</evidence>
<gene>
    <name evidence="10" type="ORF">O1G22_18835</name>
</gene>
<feature type="transmembrane region" description="Helical" evidence="8">
    <location>
        <begin position="214"/>
        <end position="234"/>
    </location>
</feature>
<evidence type="ECO:0000256" key="3">
    <source>
        <dbReference type="ARBA" id="ARBA00022475"/>
    </source>
</evidence>
<keyword evidence="6 8" id="KW-0472">Membrane</keyword>
<dbReference type="NCBIfam" id="TIGR00711">
    <property type="entry name" value="efflux_EmrB"/>
    <property type="match status" value="1"/>
</dbReference>
<keyword evidence="3" id="KW-1003">Cell membrane</keyword>
<dbReference type="PROSITE" id="PS50850">
    <property type="entry name" value="MFS"/>
    <property type="match status" value="1"/>
</dbReference>
<keyword evidence="7" id="KW-0046">Antibiotic resistance</keyword>
<feature type="transmembrane region" description="Helical" evidence="8">
    <location>
        <begin position="148"/>
        <end position="174"/>
    </location>
</feature>
<dbReference type="RefSeq" id="WP_270082405.1">
    <property type="nucleotide sequence ID" value="NZ_CP115300.1"/>
</dbReference>
<evidence type="ECO:0000256" key="4">
    <source>
        <dbReference type="ARBA" id="ARBA00022692"/>
    </source>
</evidence>
<evidence type="ECO:0000256" key="1">
    <source>
        <dbReference type="ARBA" id="ARBA00004651"/>
    </source>
</evidence>
<feature type="transmembrane region" description="Helical" evidence="8">
    <location>
        <begin position="286"/>
        <end position="309"/>
    </location>
</feature>
<name>A0ABY7P2V7_9ACTN</name>
<evidence type="ECO:0000259" key="9">
    <source>
        <dbReference type="PROSITE" id="PS50850"/>
    </source>
</evidence>
<dbReference type="Gene3D" id="1.20.1250.20">
    <property type="entry name" value="MFS general substrate transporter like domains"/>
    <property type="match status" value="1"/>
</dbReference>
<feature type="transmembrane region" description="Helical" evidence="8">
    <location>
        <begin position="180"/>
        <end position="202"/>
    </location>
</feature>
<feature type="transmembrane region" description="Helical" evidence="8">
    <location>
        <begin position="90"/>
        <end position="109"/>
    </location>
</feature>
<feature type="transmembrane region" description="Helical" evidence="8">
    <location>
        <begin position="24"/>
        <end position="48"/>
    </location>
</feature>
<keyword evidence="11" id="KW-1185">Reference proteome</keyword>
<feature type="transmembrane region" description="Helical" evidence="8">
    <location>
        <begin position="60"/>
        <end position="78"/>
    </location>
</feature>
<feature type="transmembrane region" description="Helical" evidence="8">
    <location>
        <begin position="115"/>
        <end position="136"/>
    </location>
</feature>
<keyword evidence="4 8" id="KW-0812">Transmembrane</keyword>
<feature type="transmembrane region" description="Helical" evidence="8">
    <location>
        <begin position="376"/>
        <end position="395"/>
    </location>
</feature>
<feature type="transmembrane region" description="Helical" evidence="8">
    <location>
        <begin position="246"/>
        <end position="265"/>
    </location>
</feature>
<dbReference type="Proteomes" id="UP001212326">
    <property type="component" value="Chromosome"/>
</dbReference>
<dbReference type="Gene3D" id="1.20.1720.10">
    <property type="entry name" value="Multidrug resistance protein D"/>
    <property type="match status" value="1"/>
</dbReference>